<dbReference type="InterPro" id="IPR000795">
    <property type="entry name" value="T_Tr_GTP-bd_dom"/>
</dbReference>
<dbReference type="Gene3D" id="2.40.30.10">
    <property type="entry name" value="Translation factors"/>
    <property type="match status" value="2"/>
</dbReference>
<dbReference type="Gene3D" id="3.40.50.10050">
    <property type="entry name" value="Translation initiation factor IF- 2, domain 3"/>
    <property type="match status" value="1"/>
</dbReference>
<dbReference type="InterPro" id="IPR000178">
    <property type="entry name" value="TF_IF2_bacterial-like"/>
</dbReference>
<dbReference type="Pfam" id="PF00009">
    <property type="entry name" value="GTP_EFTU"/>
    <property type="match status" value="1"/>
</dbReference>
<feature type="binding site" evidence="7">
    <location>
        <begin position="438"/>
        <end position="442"/>
    </location>
    <ligand>
        <name>GTP</name>
        <dbReference type="ChEBI" id="CHEBI:37565"/>
    </ligand>
</feature>
<dbReference type="PROSITE" id="PS51722">
    <property type="entry name" value="G_TR_2"/>
    <property type="match status" value="1"/>
</dbReference>
<evidence type="ECO:0000256" key="2">
    <source>
        <dbReference type="ARBA" id="ARBA00020675"/>
    </source>
</evidence>
<keyword evidence="5 7" id="KW-0648">Protein biosynthesis</keyword>
<keyword evidence="6 7" id="KW-0342">GTP-binding</keyword>
<comment type="subcellular location">
    <subcellularLocation>
        <location evidence="7">Cytoplasm</location>
    </subcellularLocation>
</comment>
<feature type="binding site" evidence="7">
    <location>
        <begin position="492"/>
        <end position="495"/>
    </location>
    <ligand>
        <name>GTP</name>
        <dbReference type="ChEBI" id="CHEBI:37565"/>
    </ligand>
</feature>
<evidence type="ECO:0000256" key="7">
    <source>
        <dbReference type="HAMAP-Rule" id="MF_00100"/>
    </source>
</evidence>
<dbReference type="Pfam" id="PF22042">
    <property type="entry name" value="EF-G_D2"/>
    <property type="match status" value="1"/>
</dbReference>
<evidence type="ECO:0000259" key="10">
    <source>
        <dbReference type="PROSITE" id="PS51722"/>
    </source>
</evidence>
<dbReference type="Pfam" id="PF11987">
    <property type="entry name" value="IF-2"/>
    <property type="match status" value="1"/>
</dbReference>
<dbReference type="GO" id="GO:0003743">
    <property type="term" value="F:translation initiation factor activity"/>
    <property type="evidence" value="ECO:0007669"/>
    <property type="project" value="UniProtKB-KW"/>
</dbReference>
<feature type="domain" description="Tr-type G" evidence="10">
    <location>
        <begin position="382"/>
        <end position="550"/>
    </location>
</feature>
<keyword evidence="4 7" id="KW-0547">Nucleotide-binding</keyword>
<dbReference type="NCBIfam" id="TIGR00231">
    <property type="entry name" value="small_GTP"/>
    <property type="match status" value="1"/>
</dbReference>
<dbReference type="SUPFAM" id="SSF52156">
    <property type="entry name" value="Initiation factor IF2/eIF5b, domain 3"/>
    <property type="match status" value="1"/>
</dbReference>
<evidence type="ECO:0000256" key="5">
    <source>
        <dbReference type="ARBA" id="ARBA00022917"/>
    </source>
</evidence>
<dbReference type="SUPFAM" id="SSF52540">
    <property type="entry name" value="P-loop containing nucleoside triphosphate hydrolases"/>
    <property type="match status" value="1"/>
</dbReference>
<evidence type="ECO:0000256" key="4">
    <source>
        <dbReference type="ARBA" id="ARBA00022741"/>
    </source>
</evidence>
<organism evidence="11 12">
    <name type="scientific">Candidatus Fokinia crypta</name>
    <dbReference type="NCBI Taxonomy" id="1920990"/>
    <lineage>
        <taxon>Bacteria</taxon>
        <taxon>Pseudomonadati</taxon>
        <taxon>Pseudomonadota</taxon>
        <taxon>Alphaproteobacteria</taxon>
        <taxon>Rickettsiales</taxon>
        <taxon>Candidatus Midichloriaceae</taxon>
        <taxon>Candidatus Fokinia</taxon>
    </lineage>
</organism>
<evidence type="ECO:0000313" key="12">
    <source>
        <dbReference type="Proteomes" id="UP001325140"/>
    </source>
</evidence>
<feature type="region of interest" description="Disordered" evidence="9">
    <location>
        <begin position="125"/>
        <end position="171"/>
    </location>
</feature>
<dbReference type="SUPFAM" id="SSF50447">
    <property type="entry name" value="Translation proteins"/>
    <property type="match status" value="2"/>
</dbReference>
<keyword evidence="7" id="KW-0963">Cytoplasm</keyword>
<feature type="compositionally biased region" description="Polar residues" evidence="9">
    <location>
        <begin position="140"/>
        <end position="149"/>
    </location>
</feature>
<name>A0ABZ0US55_9RICK</name>
<evidence type="ECO:0000256" key="1">
    <source>
        <dbReference type="ARBA" id="ARBA00007733"/>
    </source>
</evidence>
<dbReference type="InterPro" id="IPR006847">
    <property type="entry name" value="IF2_N"/>
</dbReference>
<evidence type="ECO:0000256" key="3">
    <source>
        <dbReference type="ARBA" id="ARBA00022540"/>
    </source>
</evidence>
<keyword evidence="3 7" id="KW-0396">Initiation factor</keyword>
<sequence>MGMLSSCALHMLFISPQRSNICTLMPEDKKEVSTRKILGLGKLKVSALEIAQKIIGENTSDVREREPVLEQLSHTKHVEESSIPYHEKLRVANEAALSSASDSASDTASYKTRKIKRISLNAATETTEKTKEFDEAVQKENPQTRSYNDNAAPPTPPKKEQQPHHRPRLDYSAPFTVSEDSIKKVSLATILKSERKIKNLDKKTTQEVAPAVVTPPPVAPKPHKEAFKGKTNKNKAFNDNEDRKRNVKKGHDNFRTHKINTSQAAKLQIDEMTDWSDIVSSKKFRKDRIKKHRTSAPKVVREIQIGASITIGELASKMSEKATDLMKKLISLGERKTINDTIDYELAALLAEEFGHKHTKISTSTSILNDYLAIHSTGDKKSRPPIVTVMGHIDHGKTTLLDTLRSSSVAKKEYGGITQHVAAYQVVIKNEQKITFLDTPGHEAFTMMRARGASLTDMVVIVIAADEGVKQQTVEAIRHAKASNVHIIVAANKMDSPNADITLVKNGLLKENVIPEEMGGDVPIIPISAKTGQGLDLLLDTILAYSDMLDIHEIDGHVTSGTVLEAKVSKSMGTIISAIVLNGVLKVGDYLNIGQKHGRIRLMYNDVGEHITSATASTPVNIVGLNDSSSVGEKFYVIPEKLAKEIANLAQRSTADDVMPVHRATFDTLEKNKEYRIVLKADVKGSLEAIQHAISRIETDEVDIRIMYQGVGAVTESDISLSSTCNAHIICFNTTQYSSEVRGVAKALGIQISTHNTIYQVLDFIKEQVSGMMKPLITEKNIGDAEIRQIFSAKSINIAGCRVLSGIIKSSSKVRITRSGNVIYTGTIKSLRKGTEHAKEVLNGVECGICFENYDDIVIGDIIHAYEEIAEYRKL</sequence>
<dbReference type="NCBIfam" id="TIGR00487">
    <property type="entry name" value="IF-2"/>
    <property type="match status" value="1"/>
</dbReference>
<dbReference type="Gene3D" id="3.40.50.300">
    <property type="entry name" value="P-loop containing nucleotide triphosphate hydrolases"/>
    <property type="match status" value="1"/>
</dbReference>
<evidence type="ECO:0000256" key="8">
    <source>
        <dbReference type="RuleBase" id="RU000644"/>
    </source>
</evidence>
<dbReference type="InterPro" id="IPR027417">
    <property type="entry name" value="P-loop_NTPase"/>
</dbReference>
<comment type="function">
    <text evidence="7 8">One of the essential components for the initiation of protein synthesis. Protects formylmethionyl-tRNA from spontaneous hydrolysis and promotes its binding to the 30S ribosomal subunits. Also involved in the hydrolysis of GTP during the formation of the 70S ribosomal complex.</text>
</comment>
<dbReference type="InterPro" id="IPR015760">
    <property type="entry name" value="TIF_IF2"/>
</dbReference>
<comment type="caution">
    <text evidence="7">Lacks conserved residue(s) required for the propagation of feature annotation.</text>
</comment>
<dbReference type="EMBL" id="CP110343">
    <property type="protein sequence ID" value="WPX97983.1"/>
    <property type="molecule type" value="Genomic_DNA"/>
</dbReference>
<gene>
    <name evidence="7" type="primary">infB</name>
    <name evidence="11" type="ORF">Fokcrypt_00510</name>
</gene>
<proteinExistence type="inferred from homology"/>
<dbReference type="InterPro" id="IPR009000">
    <property type="entry name" value="Transl_B-barrel_sf"/>
</dbReference>
<dbReference type="InterPro" id="IPR023115">
    <property type="entry name" value="TIF_IF2_dom3"/>
</dbReference>
<dbReference type="Proteomes" id="UP001325140">
    <property type="component" value="Chromosome"/>
</dbReference>
<protein>
    <recommendedName>
        <fullName evidence="2 7">Translation initiation factor IF-2</fullName>
    </recommendedName>
</protein>
<evidence type="ECO:0000256" key="9">
    <source>
        <dbReference type="SAM" id="MobiDB-lite"/>
    </source>
</evidence>
<dbReference type="InterPro" id="IPR053905">
    <property type="entry name" value="EF-G-like_DII"/>
</dbReference>
<dbReference type="InterPro" id="IPR036925">
    <property type="entry name" value="TIF_IF2_dom3_sf"/>
</dbReference>
<reference evidence="11" key="1">
    <citation type="submission" date="2022-10" db="EMBL/GenBank/DDBJ databases">
        <title>Host association and intracellularity evolved multiple times independently in the Rickettsiales.</title>
        <authorList>
            <person name="Castelli M."/>
            <person name="Nardi T."/>
            <person name="Gammuto L."/>
            <person name="Bellinzona G."/>
            <person name="Sabaneyeva E."/>
            <person name="Potekhin A."/>
            <person name="Serra V."/>
            <person name="Petroni G."/>
            <person name="Sassera D."/>
        </authorList>
    </citation>
    <scope>NUCLEOTIDE SEQUENCE [LARGE SCALE GENOMIC DNA]</scope>
    <source>
        <strain evidence="11">US_Bl 11III1</strain>
    </source>
</reference>
<dbReference type="CDD" id="cd03692">
    <property type="entry name" value="mtIF2_IVc"/>
    <property type="match status" value="1"/>
</dbReference>
<dbReference type="InterPro" id="IPR005225">
    <property type="entry name" value="Small_GTP-bd"/>
</dbReference>
<evidence type="ECO:0000313" key="11">
    <source>
        <dbReference type="EMBL" id="WPX97983.1"/>
    </source>
</evidence>
<keyword evidence="12" id="KW-1185">Reference proteome</keyword>
<feature type="compositionally biased region" description="Basic and acidic residues" evidence="9">
    <location>
        <begin position="126"/>
        <end position="138"/>
    </location>
</feature>
<dbReference type="HAMAP" id="MF_00100_B">
    <property type="entry name" value="IF_2_B"/>
    <property type="match status" value="1"/>
</dbReference>
<dbReference type="CDD" id="cd01887">
    <property type="entry name" value="IF2_eIF5B"/>
    <property type="match status" value="1"/>
</dbReference>
<dbReference type="PANTHER" id="PTHR43381:SF5">
    <property type="entry name" value="TR-TYPE G DOMAIN-CONTAINING PROTEIN"/>
    <property type="match status" value="1"/>
</dbReference>
<dbReference type="Pfam" id="PF04760">
    <property type="entry name" value="IF2_N"/>
    <property type="match status" value="1"/>
</dbReference>
<comment type="similarity">
    <text evidence="1 7 8">Belongs to the TRAFAC class translation factor GTPase superfamily. Classic translation factor GTPase family. IF-2 subfamily.</text>
</comment>
<accession>A0ABZ0US55</accession>
<evidence type="ECO:0000256" key="6">
    <source>
        <dbReference type="ARBA" id="ARBA00023134"/>
    </source>
</evidence>
<dbReference type="PANTHER" id="PTHR43381">
    <property type="entry name" value="TRANSLATION INITIATION FACTOR IF-2-RELATED"/>
    <property type="match status" value="1"/>
</dbReference>